<dbReference type="VEuPathDB" id="TriTrypDB:C4B63_9g441"/>
<dbReference type="Proteomes" id="UP000246121">
    <property type="component" value="Unassembled WGS sequence"/>
</dbReference>
<evidence type="ECO:0000256" key="2">
    <source>
        <dbReference type="ARBA" id="ARBA00023136"/>
    </source>
</evidence>
<comment type="subcellular location">
    <subcellularLocation>
        <location evidence="1">Membrane</location>
    </subcellularLocation>
</comment>
<accession>A0A2V2VTA2</accession>
<dbReference type="AlphaFoldDB" id="A0A2V2VTA2"/>
<sequence>MAETIKCISGMEPQAILAKQQYPNGISQSMFSVFDKCKDKKRMIAPTLLKGVTIAKLWESIFSNSSDFLKRYHERRKETEVEVGKWVYLNDMGSGYRTVSLLTVVDIPKVGSVTQLNEVHRFSYTISSSGAVLLLYHISSQTPNVPAGQSFRTEAFLEITAESVNGDCTICVWGGCKKMSMAFAAIQYMAVPRAIREMTNGYRLMLQMISEDLLGDAVKVATEDEDANGDGQKDGKDAEYGGADGGGDGGYQAPGMVFQGLMLMLAIVVTISILCSISTLRSTAQISTMISSQLVDGGMQGGASRSSLSDNLNLHQSTGVGTARGPITQDQALRYAARDAQIQSLRYRWIEQRVTVQKLESTVARLWWMNVLQLVFMVLLLVKTFFF</sequence>
<dbReference type="PROSITE" id="PS51778">
    <property type="entry name" value="VAST"/>
    <property type="match status" value="1"/>
</dbReference>
<dbReference type="VEuPathDB" id="TriTrypDB:TCSYLVIO_004023"/>
<evidence type="ECO:0000313" key="6">
    <source>
        <dbReference type="EMBL" id="PWU99364.1"/>
    </source>
</evidence>
<reference evidence="6 7" key="1">
    <citation type="journal article" date="2018" name="Microb. Genom.">
        <title>Expanding an expanded genome: long-read sequencing of Trypanosoma cruzi.</title>
        <authorList>
            <person name="Berna L."/>
            <person name="Rodriguez M."/>
            <person name="Chiribao M.L."/>
            <person name="Parodi-Talice A."/>
            <person name="Pita S."/>
            <person name="Rijo G."/>
            <person name="Alvarez-Valin F."/>
            <person name="Robello C."/>
        </authorList>
    </citation>
    <scope>NUCLEOTIDE SEQUENCE [LARGE SCALE GENOMIC DNA]</scope>
    <source>
        <strain evidence="6 7">Dm28c</strain>
    </source>
</reference>
<evidence type="ECO:0000256" key="3">
    <source>
        <dbReference type="SAM" id="MobiDB-lite"/>
    </source>
</evidence>
<dbReference type="VEuPathDB" id="TriTrypDB:Tc_MARK_3412"/>
<dbReference type="VEuPathDB" id="TriTrypDB:C3747_135g26"/>
<evidence type="ECO:0000256" key="1">
    <source>
        <dbReference type="ARBA" id="ARBA00004370"/>
    </source>
</evidence>
<evidence type="ECO:0000256" key="4">
    <source>
        <dbReference type="SAM" id="Phobius"/>
    </source>
</evidence>
<dbReference type="VEuPathDB" id="TriTrypDB:TcBrA4_0102110"/>
<organism evidence="6 7">
    <name type="scientific">Trypanosoma cruzi</name>
    <dbReference type="NCBI Taxonomy" id="5693"/>
    <lineage>
        <taxon>Eukaryota</taxon>
        <taxon>Discoba</taxon>
        <taxon>Euglenozoa</taxon>
        <taxon>Kinetoplastea</taxon>
        <taxon>Metakinetoplastina</taxon>
        <taxon>Trypanosomatida</taxon>
        <taxon>Trypanosomatidae</taxon>
        <taxon>Trypanosoma</taxon>
        <taxon>Schizotrypanum</taxon>
    </lineage>
</organism>
<keyword evidence="2 4" id="KW-0472">Membrane</keyword>
<dbReference type="EMBL" id="PRFA01000009">
    <property type="protein sequence ID" value="PWU99364.1"/>
    <property type="molecule type" value="Genomic_DNA"/>
</dbReference>
<dbReference type="GO" id="GO:0016020">
    <property type="term" value="C:membrane"/>
    <property type="evidence" value="ECO:0007669"/>
    <property type="project" value="UniProtKB-SubCell"/>
</dbReference>
<dbReference type="VEuPathDB" id="TriTrypDB:TcCL_ESM11547"/>
<dbReference type="VEuPathDB" id="TriTrypDB:TcG_05743"/>
<dbReference type="VEuPathDB" id="TriTrypDB:TcCLB.506817.60"/>
<dbReference type="Pfam" id="PF16016">
    <property type="entry name" value="VASt"/>
    <property type="match status" value="1"/>
</dbReference>
<dbReference type="OrthoDB" id="271423at2759"/>
<dbReference type="InterPro" id="IPR031968">
    <property type="entry name" value="VASt"/>
</dbReference>
<protein>
    <recommendedName>
        <fullName evidence="5">VASt domain-containing protein</fullName>
    </recommendedName>
</protein>
<proteinExistence type="predicted"/>
<keyword evidence="4" id="KW-1133">Transmembrane helix</keyword>
<feature type="domain" description="VASt" evidence="5">
    <location>
        <begin position="40"/>
        <end position="217"/>
    </location>
</feature>
<dbReference type="VEuPathDB" id="TriTrypDB:TcCLB.511545.50"/>
<dbReference type="VEuPathDB" id="TriTrypDB:TCDM_07371"/>
<evidence type="ECO:0000313" key="7">
    <source>
        <dbReference type="Proteomes" id="UP000246121"/>
    </source>
</evidence>
<name>A0A2V2VTA2_TRYCR</name>
<dbReference type="VEuPathDB" id="TriTrypDB:BCY84_18170"/>
<keyword evidence="4" id="KW-0812">Transmembrane</keyword>
<feature type="region of interest" description="Disordered" evidence="3">
    <location>
        <begin position="223"/>
        <end position="245"/>
    </location>
</feature>
<feature type="transmembrane region" description="Helical" evidence="4">
    <location>
        <begin position="261"/>
        <end position="280"/>
    </location>
</feature>
<dbReference type="VEuPathDB" id="TriTrypDB:TcYC6_0050920"/>
<gene>
    <name evidence="6" type="ORF">C4B63_9g441</name>
</gene>
<dbReference type="VEuPathDB" id="TriTrypDB:ECC02_004049"/>
<evidence type="ECO:0000259" key="5">
    <source>
        <dbReference type="PROSITE" id="PS51778"/>
    </source>
</evidence>
<feature type="transmembrane region" description="Helical" evidence="4">
    <location>
        <begin position="366"/>
        <end position="386"/>
    </location>
</feature>
<comment type="caution">
    <text evidence="6">The sequence shown here is derived from an EMBL/GenBank/DDBJ whole genome shotgun (WGS) entry which is preliminary data.</text>
</comment>